<reference evidence="1 2" key="1">
    <citation type="journal article" date="2024" name="Commun. Biol.">
        <title>Comparative genomic analysis of thermophilic fungi reveals convergent evolutionary adaptations and gene losses.</title>
        <authorList>
            <person name="Steindorff A.S."/>
            <person name="Aguilar-Pontes M.V."/>
            <person name="Robinson A.J."/>
            <person name="Andreopoulos B."/>
            <person name="LaButti K."/>
            <person name="Kuo A."/>
            <person name="Mondo S."/>
            <person name="Riley R."/>
            <person name="Otillar R."/>
            <person name="Haridas S."/>
            <person name="Lipzen A."/>
            <person name="Grimwood J."/>
            <person name="Schmutz J."/>
            <person name="Clum A."/>
            <person name="Reid I.D."/>
            <person name="Moisan M.C."/>
            <person name="Butler G."/>
            <person name="Nguyen T.T.M."/>
            <person name="Dewar K."/>
            <person name="Conant G."/>
            <person name="Drula E."/>
            <person name="Henrissat B."/>
            <person name="Hansel C."/>
            <person name="Singer S."/>
            <person name="Hutchinson M.I."/>
            <person name="de Vries R.P."/>
            <person name="Natvig D.O."/>
            <person name="Powell A.J."/>
            <person name="Tsang A."/>
            <person name="Grigoriev I.V."/>
        </authorList>
    </citation>
    <scope>NUCLEOTIDE SEQUENCE [LARGE SCALE GENOMIC DNA]</scope>
    <source>
        <strain evidence="1 2">CBS 494.80</strain>
    </source>
</reference>
<comment type="caution">
    <text evidence="1">The sequence shown here is derived from an EMBL/GenBank/DDBJ whole genome shotgun (WGS) entry which is preliminary data.</text>
</comment>
<keyword evidence="2" id="KW-1185">Reference proteome</keyword>
<proteinExistence type="predicted"/>
<name>A0ABR4C1D7_9HELO</name>
<gene>
    <name evidence="1" type="ORF">VTL71DRAFT_5568</name>
</gene>
<organism evidence="1 2">
    <name type="scientific">Oculimacula yallundae</name>
    <dbReference type="NCBI Taxonomy" id="86028"/>
    <lineage>
        <taxon>Eukaryota</taxon>
        <taxon>Fungi</taxon>
        <taxon>Dikarya</taxon>
        <taxon>Ascomycota</taxon>
        <taxon>Pezizomycotina</taxon>
        <taxon>Leotiomycetes</taxon>
        <taxon>Helotiales</taxon>
        <taxon>Ploettnerulaceae</taxon>
        <taxon>Oculimacula</taxon>
    </lineage>
</organism>
<dbReference type="EMBL" id="JAZHXI010000015">
    <property type="protein sequence ID" value="KAL2063763.1"/>
    <property type="molecule type" value="Genomic_DNA"/>
</dbReference>
<dbReference type="Proteomes" id="UP001595075">
    <property type="component" value="Unassembled WGS sequence"/>
</dbReference>
<sequence length="537" mass="59333">MAARLQTLDLVEQMKGKNTLNGWDVLVSYNEKQINDLLKVRTETVGTLSKMAFQTEEEMLGKVDWAVELSNPKLSFIGTQGRVRLLFDLAALGTPESGKAWSCKPGFAVKMETDLMNVRGSLSDTSKPASAEFVAAPDASQTAVRSNSVVQMTVPHGVCLDFDKALDVQVVSTKEPAEAVPFMAVLLNQRLREEIAKEGYKYYVAGLNNMYTPAAGATTVLTPKTFCFTTMAGNESTQTPGTLSMWIGLEGGEAGQRPSGQTSMTFHPADNDVSPIPRDSSASVIFSHGVMARYIVSSLKAKGVYTDFSVTSNIHDVGIQIKCRCNKKITKDFSQYTVVAKYEFPAGFLQEFYSNVNFDMKDDDTIFQFGKKDGWSHVDVSYMSGEQKLRWYRQHFQLAGVSPPESKELRLKFGHGGTGSWSDDRTPATKTPNLLKLAFKLDDKFHTKDPKVTEKVFFWDVDDAEAPQHYKNIEIGMPKIDFDMGGLDYFLTTNLLLPGAHLFIADDPTGKKGPNFGLFMPRDVILTGEVATEIKGP</sequence>
<accession>A0ABR4C1D7</accession>
<evidence type="ECO:0000313" key="2">
    <source>
        <dbReference type="Proteomes" id="UP001595075"/>
    </source>
</evidence>
<protein>
    <submittedName>
        <fullName evidence="1">Uncharacterized protein</fullName>
    </submittedName>
</protein>
<evidence type="ECO:0000313" key="1">
    <source>
        <dbReference type="EMBL" id="KAL2063763.1"/>
    </source>
</evidence>